<sequence>MTASDPRQRQAPFAAACRECEVEQGVDSANELVAFYRRHSRQTGHDVVVTRTDFAFDLPTATDIETVVAELEAHYENGVPLGAVVAATSEQGVPVGETLDELHDVRLTGALYEPRDDHVAVV</sequence>
<evidence type="ECO:0000259" key="2">
    <source>
        <dbReference type="Pfam" id="PF25215"/>
    </source>
</evidence>
<feature type="domain" description="HVO-B0008-like N-terminal" evidence="1">
    <location>
        <begin position="15"/>
        <end position="48"/>
    </location>
</feature>
<dbReference type="InterPro" id="IPR057409">
    <property type="entry name" value="HVO_B0008-like_N"/>
</dbReference>
<dbReference type="Gene3D" id="1.10.10.10">
    <property type="entry name" value="Winged helix-like DNA-binding domain superfamily/Winged helix DNA-binding domain"/>
    <property type="match status" value="1"/>
</dbReference>
<proteinExistence type="predicted"/>
<accession>F8DCJ3</accession>
<dbReference type="InterPro" id="IPR057410">
    <property type="entry name" value="HVO_B0008-like_C"/>
</dbReference>
<gene>
    <name evidence="3" type="ordered locus">Halxa_1402</name>
</gene>
<reference evidence="3 4" key="1">
    <citation type="journal article" date="2012" name="Stand. Genomic Sci.">
        <title>Complete genome sequence of Halopiger xanaduensis type strain (SH-6(T)).</title>
        <authorList>
            <person name="Anderson I."/>
            <person name="Tindall B.J."/>
            <person name="Rohde M."/>
            <person name="Lucas S."/>
            <person name="Han J."/>
            <person name="Lapidus A."/>
            <person name="Cheng J.F."/>
            <person name="Goodwin L."/>
            <person name="Pitluck S."/>
            <person name="Peters L."/>
            <person name="Pati A."/>
            <person name="Mikhailova N."/>
            <person name="Pagani I."/>
            <person name="Teshima H."/>
            <person name="Han C."/>
            <person name="Tapia R."/>
            <person name="Land M."/>
            <person name="Woyke T."/>
            <person name="Klenk H.P."/>
            <person name="Kyrpides N."/>
            <person name="Ivanova N."/>
        </authorList>
    </citation>
    <scope>NUCLEOTIDE SEQUENCE [LARGE SCALE GENOMIC DNA]</scope>
    <source>
        <strain evidence="4">DSM 18323 / JCM 14033 / SH-6</strain>
    </source>
</reference>
<dbReference type="HOGENOM" id="CLU_2021474_0_0_2"/>
<evidence type="ECO:0000259" key="1">
    <source>
        <dbReference type="Pfam" id="PF25214"/>
    </source>
</evidence>
<dbReference type="eggNOG" id="arCOG00439">
    <property type="taxonomic scope" value="Archaea"/>
</dbReference>
<dbReference type="STRING" id="797210.Halxa_1402"/>
<dbReference type="KEGG" id="hxa:Halxa_1402"/>
<dbReference type="InterPro" id="IPR036388">
    <property type="entry name" value="WH-like_DNA-bd_sf"/>
</dbReference>
<dbReference type="RefSeq" id="WP_013878931.1">
    <property type="nucleotide sequence ID" value="NC_015666.1"/>
</dbReference>
<dbReference type="AlphaFoldDB" id="F8DCJ3"/>
<evidence type="ECO:0000313" key="3">
    <source>
        <dbReference type="EMBL" id="AEH36035.1"/>
    </source>
</evidence>
<feature type="domain" description="HVO-B0008-like C-terminal" evidence="2">
    <location>
        <begin position="69"/>
        <end position="119"/>
    </location>
</feature>
<keyword evidence="4" id="KW-1185">Reference proteome</keyword>
<dbReference type="Pfam" id="PF25215">
    <property type="entry name" value="HVO_B0008_C"/>
    <property type="match status" value="1"/>
</dbReference>
<name>F8DCJ3_HALXS</name>
<dbReference type="EMBL" id="CP002839">
    <property type="protein sequence ID" value="AEH36035.1"/>
    <property type="molecule type" value="Genomic_DNA"/>
</dbReference>
<evidence type="ECO:0000313" key="4">
    <source>
        <dbReference type="Proteomes" id="UP000006794"/>
    </source>
</evidence>
<dbReference type="Proteomes" id="UP000006794">
    <property type="component" value="Chromosome"/>
</dbReference>
<protein>
    <submittedName>
        <fullName evidence="3">Uncharacterized protein</fullName>
    </submittedName>
</protein>
<dbReference type="GeneID" id="10796372"/>
<dbReference type="Pfam" id="PF25214">
    <property type="entry name" value="HVO_B0008_N"/>
    <property type="match status" value="1"/>
</dbReference>
<organism evidence="3 4">
    <name type="scientific">Halopiger xanaduensis (strain DSM 18323 / JCM 14033 / SH-6)</name>
    <dbReference type="NCBI Taxonomy" id="797210"/>
    <lineage>
        <taxon>Archaea</taxon>
        <taxon>Methanobacteriati</taxon>
        <taxon>Methanobacteriota</taxon>
        <taxon>Stenosarchaea group</taxon>
        <taxon>Halobacteria</taxon>
        <taxon>Halobacteriales</taxon>
        <taxon>Natrialbaceae</taxon>
        <taxon>Halopiger</taxon>
    </lineage>
</organism>
<dbReference type="OrthoDB" id="264402at2157"/>